<dbReference type="InterPro" id="IPR000073">
    <property type="entry name" value="AB_hydrolase_1"/>
</dbReference>
<sequence>MPHPSRRKHAAAMGYGIGTVVKPGIYALVASTVGYFLFLGVLTIPACQNQAIYLNKVTLTWGQDVNVPEQWGFLHNQVTPFLLNTSDGETLHAWHILPLGLYKRHQKELIDEPAGLALDITSRLSFKLLREDPDSLLVLYLHGAAGTLASGWRPPSYRAMSALDPDKIHTVAIDYRGFGTSTGTPSEPGLLNDALALANWAMEVAGIPPSRIVLFSQSLGTAVTVSLAHHLATQVANPVFFSGMVLVAPFADVEQLTATYRIAGTIPLLDTIAHFPRLLDFFNRFIIAKWPSKDKLAEFVRFCEMSSDDNARYHITIIHAEDDCDIPWEHSDKLYWHAVNASTPHGISYEELGEEKAASRSELLGGGWVVEQNSQKGSLREAISKWGLHDRIMSYPVVRLAVWRAFQREIT</sequence>
<evidence type="ECO:0000313" key="4">
    <source>
        <dbReference type="Proteomes" id="UP000240760"/>
    </source>
</evidence>
<dbReference type="Proteomes" id="UP000240760">
    <property type="component" value="Unassembled WGS sequence"/>
</dbReference>
<organism evidence="3 4">
    <name type="scientific">Trichoderma longibrachiatum ATCC 18648</name>
    <dbReference type="NCBI Taxonomy" id="983965"/>
    <lineage>
        <taxon>Eukaryota</taxon>
        <taxon>Fungi</taxon>
        <taxon>Dikarya</taxon>
        <taxon>Ascomycota</taxon>
        <taxon>Pezizomycotina</taxon>
        <taxon>Sordariomycetes</taxon>
        <taxon>Hypocreomycetidae</taxon>
        <taxon>Hypocreales</taxon>
        <taxon>Hypocreaceae</taxon>
        <taxon>Trichoderma</taxon>
    </lineage>
</organism>
<dbReference type="Gene3D" id="3.40.50.1820">
    <property type="entry name" value="alpha/beta hydrolase"/>
    <property type="match status" value="1"/>
</dbReference>
<evidence type="ECO:0000259" key="2">
    <source>
        <dbReference type="Pfam" id="PF12697"/>
    </source>
</evidence>
<dbReference type="EMBL" id="KZ679126">
    <property type="protein sequence ID" value="PTB81354.1"/>
    <property type="molecule type" value="Genomic_DNA"/>
</dbReference>
<protein>
    <submittedName>
        <fullName evidence="3">Alpha/beta-hydrolase</fullName>
    </submittedName>
</protein>
<reference evidence="3 4" key="1">
    <citation type="submission" date="2016-07" db="EMBL/GenBank/DDBJ databases">
        <title>Multiple horizontal gene transfer events from other fungi enriched the ability of initially mycotrophic Trichoderma (Ascomycota) to feed on dead plant biomass.</title>
        <authorList>
            <consortium name="DOE Joint Genome Institute"/>
            <person name="Aerts A."/>
            <person name="Atanasova L."/>
            <person name="Chenthamara K."/>
            <person name="Zhang J."/>
            <person name="Grujic M."/>
            <person name="Henrissat B."/>
            <person name="Kuo A."/>
            <person name="Salamov A."/>
            <person name="Lipzen A."/>
            <person name="Labutti K."/>
            <person name="Barry K."/>
            <person name="Miao Y."/>
            <person name="Rahimi M.J."/>
            <person name="Shen Q."/>
            <person name="Grigoriev I.V."/>
            <person name="Kubicek C.P."/>
            <person name="Druzhinina I.S."/>
        </authorList>
    </citation>
    <scope>NUCLEOTIDE SEQUENCE [LARGE SCALE GENOMIC DNA]</scope>
    <source>
        <strain evidence="3 4">ATCC 18648</strain>
    </source>
</reference>
<keyword evidence="1" id="KW-0472">Membrane</keyword>
<feature type="domain" description="AB hydrolase-1" evidence="2">
    <location>
        <begin position="138"/>
        <end position="294"/>
    </location>
</feature>
<keyword evidence="1" id="KW-0812">Transmembrane</keyword>
<accession>A0A2T4CII5</accession>
<keyword evidence="4" id="KW-1185">Reference proteome</keyword>
<dbReference type="STRING" id="983965.A0A2T4CII5"/>
<feature type="transmembrane region" description="Helical" evidence="1">
    <location>
        <begin position="25"/>
        <end position="46"/>
    </location>
</feature>
<evidence type="ECO:0000256" key="1">
    <source>
        <dbReference type="SAM" id="Phobius"/>
    </source>
</evidence>
<evidence type="ECO:0000313" key="3">
    <source>
        <dbReference type="EMBL" id="PTB81354.1"/>
    </source>
</evidence>
<dbReference type="GO" id="GO:0016787">
    <property type="term" value="F:hydrolase activity"/>
    <property type="evidence" value="ECO:0007669"/>
    <property type="project" value="UniProtKB-KW"/>
</dbReference>
<dbReference type="PANTHER" id="PTHR12277:SF81">
    <property type="entry name" value="PROTEIN ABHD13"/>
    <property type="match status" value="1"/>
</dbReference>
<dbReference type="SUPFAM" id="SSF53474">
    <property type="entry name" value="alpha/beta-Hydrolases"/>
    <property type="match status" value="1"/>
</dbReference>
<keyword evidence="3" id="KW-0378">Hydrolase</keyword>
<dbReference type="InterPro" id="IPR029058">
    <property type="entry name" value="AB_hydrolase_fold"/>
</dbReference>
<gene>
    <name evidence="3" type="ORF">M440DRAFT_1013886</name>
</gene>
<name>A0A2T4CII5_TRILO</name>
<dbReference type="PANTHER" id="PTHR12277">
    <property type="entry name" value="ALPHA/BETA HYDROLASE DOMAIN-CONTAINING PROTEIN"/>
    <property type="match status" value="1"/>
</dbReference>
<keyword evidence="1" id="KW-1133">Transmembrane helix</keyword>
<proteinExistence type="predicted"/>
<dbReference type="Pfam" id="PF12697">
    <property type="entry name" value="Abhydrolase_6"/>
    <property type="match status" value="1"/>
</dbReference>
<dbReference type="OrthoDB" id="446723at2759"/>
<dbReference type="AlphaFoldDB" id="A0A2T4CII5"/>